<evidence type="ECO:0000313" key="2">
    <source>
        <dbReference type="EMBL" id="KKL96150.1"/>
    </source>
</evidence>
<protein>
    <submittedName>
        <fullName evidence="2">Uncharacterized protein</fullName>
    </submittedName>
</protein>
<dbReference type="EMBL" id="LAZR01018508">
    <property type="protein sequence ID" value="KKL96150.1"/>
    <property type="molecule type" value="Genomic_DNA"/>
</dbReference>
<comment type="caution">
    <text evidence="2">The sequence shown here is derived from an EMBL/GenBank/DDBJ whole genome shotgun (WGS) entry which is preliminary data.</text>
</comment>
<name>A0A0F9IQY2_9ZZZZ</name>
<proteinExistence type="predicted"/>
<organism evidence="2">
    <name type="scientific">marine sediment metagenome</name>
    <dbReference type="NCBI Taxonomy" id="412755"/>
    <lineage>
        <taxon>unclassified sequences</taxon>
        <taxon>metagenomes</taxon>
        <taxon>ecological metagenomes</taxon>
    </lineage>
</organism>
<feature type="compositionally biased region" description="Acidic residues" evidence="1">
    <location>
        <begin position="110"/>
        <end position="119"/>
    </location>
</feature>
<accession>A0A0F9IQY2</accession>
<feature type="region of interest" description="Disordered" evidence="1">
    <location>
        <begin position="99"/>
        <end position="119"/>
    </location>
</feature>
<dbReference type="AlphaFoldDB" id="A0A0F9IQY2"/>
<gene>
    <name evidence="2" type="ORF">LCGC14_1847350</name>
</gene>
<sequence>MRRRTVWSPWKCEDFRPFETPEEAARFKGEQERQTYIDEGYDLKDDPWIDPWRDGAAVIEVVEYAEPKRDEMVADVLTGFYGIFDRLAACIVEGDQETVDGQRQMKGCDDDTNLSEDEEAARRGLVPSAKQIELAGALIDDILATQRPVWDVGTVEVTIEAPETPS</sequence>
<reference evidence="2" key="1">
    <citation type="journal article" date="2015" name="Nature">
        <title>Complex archaea that bridge the gap between prokaryotes and eukaryotes.</title>
        <authorList>
            <person name="Spang A."/>
            <person name="Saw J.H."/>
            <person name="Jorgensen S.L."/>
            <person name="Zaremba-Niedzwiedzka K."/>
            <person name="Martijn J."/>
            <person name="Lind A.E."/>
            <person name="van Eijk R."/>
            <person name="Schleper C."/>
            <person name="Guy L."/>
            <person name="Ettema T.J."/>
        </authorList>
    </citation>
    <scope>NUCLEOTIDE SEQUENCE</scope>
</reference>
<evidence type="ECO:0000256" key="1">
    <source>
        <dbReference type="SAM" id="MobiDB-lite"/>
    </source>
</evidence>